<dbReference type="SUPFAM" id="SSF51445">
    <property type="entry name" value="(Trans)glycosidases"/>
    <property type="match status" value="1"/>
</dbReference>
<protein>
    <recommendedName>
        <fullName evidence="3">Glycoside hydrolase family 42 N-terminal domain-containing protein</fullName>
    </recommendedName>
</protein>
<evidence type="ECO:0008006" key="3">
    <source>
        <dbReference type="Google" id="ProtNLM"/>
    </source>
</evidence>
<name>A0A7Y9AS48_9ACTN</name>
<dbReference type="RefSeq" id="WP_179748995.1">
    <property type="nucleotide sequence ID" value="NZ_BAAAGN010000038.1"/>
</dbReference>
<evidence type="ECO:0000313" key="1">
    <source>
        <dbReference type="EMBL" id="NYD21002.1"/>
    </source>
</evidence>
<dbReference type="Proteomes" id="UP000521922">
    <property type="component" value="Unassembled WGS sequence"/>
</dbReference>
<organism evidence="1 2">
    <name type="scientific">Kineococcus aurantiacus</name>
    <dbReference type="NCBI Taxonomy" id="37633"/>
    <lineage>
        <taxon>Bacteria</taxon>
        <taxon>Bacillati</taxon>
        <taxon>Actinomycetota</taxon>
        <taxon>Actinomycetes</taxon>
        <taxon>Kineosporiales</taxon>
        <taxon>Kineosporiaceae</taxon>
        <taxon>Kineococcus</taxon>
    </lineage>
</organism>
<sequence length="424" mass="46187">MSTQQPARAGLHAVVRRFAPVAVLAMLVGCTSAEEPNPPGEPLVFGTLLSMPERFSEEARAGIRGAMLELSWREAEPADGEYDEQYLDDFAQTVVDARAAGRTVTLGLGLHYTPDWVGDLQGARFVNAAGERSEGTNFVFSAAVRQAAEGYVRRVASAVELSSIAAVRLTSGGEPEVLYPGGGSYWAFDGNALGGSGLPESLRPNPFPWWRPGTGSRLTSEQARTWVDWYVGGLVDVVRWQRRLLTELRFTGDVQILTPGSGVRPSRLEEAFRSNLADDLLGTGAVWQLLYAGVLADEHTVAFITSVADSSGRNDECAPGDVAVPLTDARTDGWSSTRWITRVAAEHHLRVSGENPGYGLPRRLERSYRDGEMMSAAFRQVTSCGLEGLHWAHDAQLWNGTADWEQYVALVREAQRKHLSGDRG</sequence>
<gene>
    <name evidence="1" type="ORF">BJ968_000542</name>
</gene>
<dbReference type="Gene3D" id="3.20.20.80">
    <property type="entry name" value="Glycosidases"/>
    <property type="match status" value="1"/>
</dbReference>
<accession>A0A7Y9AS48</accession>
<dbReference type="EMBL" id="JACCBB010000001">
    <property type="protein sequence ID" value="NYD21002.1"/>
    <property type="molecule type" value="Genomic_DNA"/>
</dbReference>
<reference evidence="1 2" key="1">
    <citation type="submission" date="2020-07" db="EMBL/GenBank/DDBJ databases">
        <title>Sequencing the genomes of 1000 actinobacteria strains.</title>
        <authorList>
            <person name="Klenk H.-P."/>
        </authorList>
    </citation>
    <scope>NUCLEOTIDE SEQUENCE [LARGE SCALE GENOMIC DNA]</scope>
    <source>
        <strain evidence="1 2">DSM 7487</strain>
    </source>
</reference>
<proteinExistence type="predicted"/>
<dbReference type="AlphaFoldDB" id="A0A7Y9AS48"/>
<dbReference type="InterPro" id="IPR017853">
    <property type="entry name" value="GH"/>
</dbReference>
<evidence type="ECO:0000313" key="2">
    <source>
        <dbReference type="Proteomes" id="UP000521922"/>
    </source>
</evidence>
<comment type="caution">
    <text evidence="1">The sequence shown here is derived from an EMBL/GenBank/DDBJ whole genome shotgun (WGS) entry which is preliminary data.</text>
</comment>
<keyword evidence="2" id="KW-1185">Reference proteome</keyword>